<proteinExistence type="predicted"/>
<sequence>MRNDPKRALLEQKIAGKGSMLVAFSGGVDSGLLAVVAEEVLGNKAHCILLDSPLVPRAAIAEAEAIAKEFGLSFEIVRAPDLDENFRKNPPDRCYYCKKKDAAILKKKAKEYGFAVVADGINLSDTAEHRPGLAASSEEGVVHPFIEAGLTKEDIRRIARESGLPFWNKPSAACLSSRIPYGEEITDIKLGMIESAEELLHELGFGQVRVRCHGTIARIEVEPKEMEHLLMERETIVAGFEEAGFSYIALDLIGYRSGSMDEVL</sequence>
<dbReference type="PANTHER" id="PTHR43169">
    <property type="entry name" value="EXSB FAMILY PROTEIN"/>
    <property type="match status" value="1"/>
</dbReference>
<dbReference type="InterPro" id="IPR014729">
    <property type="entry name" value="Rossmann-like_a/b/a_fold"/>
</dbReference>
<dbReference type="PANTHER" id="PTHR43169:SF2">
    <property type="entry name" value="NAD_GMP SYNTHASE DOMAIN-CONTAINING PROTEIN"/>
    <property type="match status" value="1"/>
</dbReference>
<dbReference type="Gene3D" id="3.40.50.620">
    <property type="entry name" value="HUPs"/>
    <property type="match status" value="1"/>
</dbReference>
<dbReference type="PIRSF" id="PIRSF006661">
    <property type="entry name" value="PP-lp_UCP006661"/>
    <property type="match status" value="1"/>
</dbReference>
<dbReference type="GO" id="GO:0006163">
    <property type="term" value="P:purine nucleotide metabolic process"/>
    <property type="evidence" value="ECO:0007669"/>
    <property type="project" value="UniProtKB-ARBA"/>
</dbReference>
<dbReference type="GO" id="GO:0016740">
    <property type="term" value="F:transferase activity"/>
    <property type="evidence" value="ECO:0007669"/>
    <property type="project" value="UniProtKB-KW"/>
</dbReference>
<dbReference type="NCBIfam" id="TIGR00268">
    <property type="entry name" value="ATP-dependent sacrificial sulfur transferase LarE"/>
    <property type="match status" value="1"/>
</dbReference>
<accession>A0ABD8A6B9</accession>
<evidence type="ECO:0000259" key="1">
    <source>
        <dbReference type="Pfam" id="PF02540"/>
    </source>
</evidence>
<name>A0ABD8A6B9_9EURY</name>
<reference evidence="2 3" key="1">
    <citation type="submission" date="2023-10" db="EMBL/GenBank/DDBJ databases">
        <title>The complete genome sequence of Methanoculleus palmolei DSM 4273.</title>
        <authorList>
            <person name="Lai S.-J."/>
            <person name="You Y.-T."/>
            <person name="Chen S.-C."/>
        </authorList>
    </citation>
    <scope>NUCLEOTIDE SEQUENCE [LARGE SCALE GENOMIC DNA]</scope>
    <source>
        <strain evidence="2 3">DSM 4273</strain>
    </source>
</reference>
<protein>
    <submittedName>
        <fullName evidence="2">ATP-dependent sacrificial sulfur transferase LarE</fullName>
    </submittedName>
</protein>
<feature type="domain" description="NAD/GMP synthase" evidence="1">
    <location>
        <begin position="17"/>
        <end position="87"/>
    </location>
</feature>
<dbReference type="Proteomes" id="UP001626603">
    <property type="component" value="Chromosome"/>
</dbReference>
<organism evidence="2 3">
    <name type="scientific">Methanoculleus palmolei</name>
    <dbReference type="NCBI Taxonomy" id="72612"/>
    <lineage>
        <taxon>Archaea</taxon>
        <taxon>Methanobacteriati</taxon>
        <taxon>Methanobacteriota</taxon>
        <taxon>Stenosarchaea group</taxon>
        <taxon>Methanomicrobia</taxon>
        <taxon>Methanomicrobiales</taxon>
        <taxon>Methanomicrobiaceae</taxon>
        <taxon>Methanoculleus</taxon>
    </lineage>
</organism>
<dbReference type="InterPro" id="IPR005232">
    <property type="entry name" value="LarE"/>
</dbReference>
<evidence type="ECO:0000313" key="2">
    <source>
        <dbReference type="EMBL" id="WOX55104.1"/>
    </source>
</evidence>
<evidence type="ECO:0000313" key="3">
    <source>
        <dbReference type="Proteomes" id="UP001626603"/>
    </source>
</evidence>
<keyword evidence="3" id="KW-1185">Reference proteome</keyword>
<dbReference type="Pfam" id="PF02540">
    <property type="entry name" value="NAD_synthase"/>
    <property type="match status" value="1"/>
</dbReference>
<gene>
    <name evidence="2" type="primary">larE</name>
    <name evidence="2" type="ORF">R6Y95_06415</name>
</gene>
<dbReference type="EMBL" id="CP137641">
    <property type="protein sequence ID" value="WOX55104.1"/>
    <property type="molecule type" value="Genomic_DNA"/>
</dbReference>
<dbReference type="CDD" id="cd01990">
    <property type="entry name" value="LarE-like"/>
    <property type="match status" value="1"/>
</dbReference>
<dbReference type="AlphaFoldDB" id="A0ABD8A6B9"/>
<dbReference type="InterPro" id="IPR022310">
    <property type="entry name" value="NAD/GMP_synthase"/>
</dbReference>
<keyword evidence="2" id="KW-0808">Transferase</keyword>
<dbReference type="SUPFAM" id="SSF52402">
    <property type="entry name" value="Adenine nucleotide alpha hydrolases-like"/>
    <property type="match status" value="1"/>
</dbReference>
<dbReference type="InterPro" id="IPR052188">
    <property type="entry name" value="Ni-pincer_cofactor_biosynth"/>
</dbReference>